<dbReference type="Proteomes" id="UP001408789">
    <property type="component" value="Unassembled WGS sequence"/>
</dbReference>
<evidence type="ECO:0000256" key="6">
    <source>
        <dbReference type="SAM" id="MobiDB-lite"/>
    </source>
</evidence>
<dbReference type="EMBL" id="JBCNJP010000008">
    <property type="protein sequence ID" value="KAK9073831.1"/>
    <property type="molecule type" value="Genomic_DNA"/>
</dbReference>
<keyword evidence="3" id="KW-0238">DNA-binding</keyword>
<reference evidence="7 8" key="1">
    <citation type="submission" date="2024-04" db="EMBL/GenBank/DDBJ databases">
        <title>The reference genome of an endangered Asteraceae, Deinandra increscens subsp. villosa, native to the Central Coast of California.</title>
        <authorList>
            <person name="Guilliams M."/>
            <person name="Hasenstab-Lehman K."/>
            <person name="Meyer R."/>
            <person name="Mcevoy S."/>
        </authorList>
    </citation>
    <scope>NUCLEOTIDE SEQUENCE [LARGE SCALE GENOMIC DNA]</scope>
    <source>
        <tissue evidence="7">Leaf</tissue>
    </source>
</reference>
<dbReference type="Gene3D" id="2.40.330.10">
    <property type="entry name" value="DNA-binding pseudobarrel domain"/>
    <property type="match status" value="2"/>
</dbReference>
<keyword evidence="4" id="KW-0804">Transcription</keyword>
<sequence length="666" mass="75687">MSFFKVVRHPERPYLHIPNAAYRRYLHSQPPTYDINLFLRPDLRYVVGLTEINHELFITKGWATIQHHVDIGLKYILVFKIQDPRNWSVTILGDNCVNIDLRHIAPNYAIPVHWSDEDDDVDDVVAPPPAPAEAGQPIFPAEATHPDPPAEAAHPQPPARAAQSYQPNLDDQPNDVHIAPVTTFSQIVRINKSIAYKVPPKLAALADLEKTMLLTIKVDDQEVYVAQVRKEDKDRKPRYIVRRWANIVNIHGLRQGDRCLFEYNVDEDYLMITKVRFLKTLIRPMFSDPNVPYSMEFVCVDEQGNRAQGTLLASFFISFNVFWWSKMSSPLRNQCSVQMEGRGVSLIRLSKSASTENLRLLSQPIGMAPIMFFLLPISKRFSPVRLQKRAVLIDTLSPIRLNISNLFINDPDIEEITTFLERFSATEAGQSSSSYRSGSNSGLMSKEHDFLTVTDFKYSAEVHQMNEDDEPVINLPDEIVAFIDKRYAFKIDVTDNHITGKLESNELSCFAKDSVGNFEEFSKSVVEDNQQVSRSHIDSSIMEPRSENPDFLENLQAATMDFKIQEEKKISTNGSGDLQDMNKDKQYIFYRVDTDDSGMKSSDNISAKDVISICDENVTPSSVNTSAKHIDHDKDSNQLKRNLHESYENDAAEPVPTMSSAKKTII</sequence>
<keyword evidence="5" id="KW-0539">Nucleus</keyword>
<evidence type="ECO:0000256" key="1">
    <source>
        <dbReference type="ARBA" id="ARBA00004123"/>
    </source>
</evidence>
<dbReference type="PANTHER" id="PTHR31920">
    <property type="entry name" value="B3 DOMAIN-CONTAINING"/>
    <property type="match status" value="1"/>
</dbReference>
<protein>
    <recommendedName>
        <fullName evidence="9">TF-B3 domain-containing protein</fullName>
    </recommendedName>
</protein>
<feature type="compositionally biased region" description="Polar residues" evidence="6">
    <location>
        <begin position="657"/>
        <end position="666"/>
    </location>
</feature>
<evidence type="ECO:0000256" key="4">
    <source>
        <dbReference type="ARBA" id="ARBA00023163"/>
    </source>
</evidence>
<feature type="region of interest" description="Disordered" evidence="6">
    <location>
        <begin position="646"/>
        <end position="666"/>
    </location>
</feature>
<organism evidence="7 8">
    <name type="scientific">Deinandra increscens subsp. villosa</name>
    <dbReference type="NCBI Taxonomy" id="3103831"/>
    <lineage>
        <taxon>Eukaryota</taxon>
        <taxon>Viridiplantae</taxon>
        <taxon>Streptophyta</taxon>
        <taxon>Embryophyta</taxon>
        <taxon>Tracheophyta</taxon>
        <taxon>Spermatophyta</taxon>
        <taxon>Magnoliopsida</taxon>
        <taxon>eudicotyledons</taxon>
        <taxon>Gunneridae</taxon>
        <taxon>Pentapetalae</taxon>
        <taxon>asterids</taxon>
        <taxon>campanulids</taxon>
        <taxon>Asterales</taxon>
        <taxon>Asteraceae</taxon>
        <taxon>Asteroideae</taxon>
        <taxon>Heliantheae alliance</taxon>
        <taxon>Madieae</taxon>
        <taxon>Madiinae</taxon>
        <taxon>Deinandra</taxon>
    </lineage>
</organism>
<keyword evidence="8" id="KW-1185">Reference proteome</keyword>
<dbReference type="InterPro" id="IPR050655">
    <property type="entry name" value="Plant_B3_domain"/>
</dbReference>
<evidence type="ECO:0000313" key="8">
    <source>
        <dbReference type="Proteomes" id="UP001408789"/>
    </source>
</evidence>
<dbReference type="GO" id="GO:0005634">
    <property type="term" value="C:nucleus"/>
    <property type="evidence" value="ECO:0007669"/>
    <property type="project" value="UniProtKB-SubCell"/>
</dbReference>
<gene>
    <name evidence="7" type="ORF">SSX86_006425</name>
</gene>
<evidence type="ECO:0000256" key="2">
    <source>
        <dbReference type="ARBA" id="ARBA00023015"/>
    </source>
</evidence>
<comment type="caution">
    <text evidence="7">The sequence shown here is derived from an EMBL/GenBank/DDBJ whole genome shotgun (WGS) entry which is preliminary data.</text>
</comment>
<evidence type="ECO:0008006" key="9">
    <source>
        <dbReference type="Google" id="ProtNLM"/>
    </source>
</evidence>
<comment type="subcellular location">
    <subcellularLocation>
        <location evidence="1">Nucleus</location>
    </subcellularLocation>
</comment>
<dbReference type="GO" id="GO:0003677">
    <property type="term" value="F:DNA binding"/>
    <property type="evidence" value="ECO:0007669"/>
    <property type="project" value="UniProtKB-KW"/>
</dbReference>
<accession>A0AAP0H6G4</accession>
<feature type="region of interest" description="Disordered" evidence="6">
    <location>
        <begin position="119"/>
        <end position="176"/>
    </location>
</feature>
<evidence type="ECO:0000256" key="3">
    <source>
        <dbReference type="ARBA" id="ARBA00023125"/>
    </source>
</evidence>
<dbReference type="SUPFAM" id="SSF101936">
    <property type="entry name" value="DNA-binding pseudobarrel domain"/>
    <property type="match status" value="2"/>
</dbReference>
<evidence type="ECO:0000313" key="7">
    <source>
        <dbReference type="EMBL" id="KAK9073831.1"/>
    </source>
</evidence>
<keyword evidence="2" id="KW-0805">Transcription regulation</keyword>
<name>A0AAP0H6G4_9ASTR</name>
<feature type="compositionally biased region" description="Low complexity" evidence="6">
    <location>
        <begin position="150"/>
        <end position="163"/>
    </location>
</feature>
<dbReference type="AlphaFoldDB" id="A0AAP0H6G4"/>
<proteinExistence type="predicted"/>
<dbReference type="InterPro" id="IPR015300">
    <property type="entry name" value="DNA-bd_pseudobarrel_sf"/>
</dbReference>
<evidence type="ECO:0000256" key="5">
    <source>
        <dbReference type="ARBA" id="ARBA00023242"/>
    </source>
</evidence>
<dbReference type="PANTHER" id="PTHR31920:SF101">
    <property type="entry name" value="DNA-BINDING PSEUDOBARREL DOMAIN-CONTAINING PROTEIN-RELATED"/>
    <property type="match status" value="1"/>
</dbReference>